<gene>
    <name evidence="4" type="ORF">SAMN04489750_2057</name>
</gene>
<dbReference type="SUPFAM" id="SSF55469">
    <property type="entry name" value="FMN-dependent nitroreductase-like"/>
    <property type="match status" value="1"/>
</dbReference>
<evidence type="ECO:0000256" key="1">
    <source>
        <dbReference type="ARBA" id="ARBA00007118"/>
    </source>
</evidence>
<dbReference type="PANTHER" id="PTHR43673:SF10">
    <property type="entry name" value="NADH DEHYDROGENASE_NAD(P)H NITROREDUCTASE XCC3605-RELATED"/>
    <property type="match status" value="1"/>
</dbReference>
<evidence type="ECO:0000313" key="5">
    <source>
        <dbReference type="Proteomes" id="UP000250028"/>
    </source>
</evidence>
<dbReference type="CDD" id="cd02062">
    <property type="entry name" value="Nitro_FMN_reductase"/>
    <property type="match status" value="1"/>
</dbReference>
<dbReference type="InterPro" id="IPR000415">
    <property type="entry name" value="Nitroreductase-like"/>
</dbReference>
<dbReference type="OrthoDB" id="3774920at2"/>
<comment type="similarity">
    <text evidence="1">Belongs to the nitroreductase family.</text>
</comment>
<dbReference type="GO" id="GO:0016491">
    <property type="term" value="F:oxidoreductase activity"/>
    <property type="evidence" value="ECO:0007669"/>
    <property type="project" value="UniProtKB-KW"/>
</dbReference>
<dbReference type="InterPro" id="IPR029479">
    <property type="entry name" value="Nitroreductase"/>
</dbReference>
<evidence type="ECO:0000313" key="4">
    <source>
        <dbReference type="EMBL" id="SSA34732.1"/>
    </source>
</evidence>
<name>A0A2Y9BTW6_9MICO</name>
<feature type="domain" description="Nitroreductase" evidence="3">
    <location>
        <begin position="17"/>
        <end position="189"/>
    </location>
</feature>
<evidence type="ECO:0000256" key="2">
    <source>
        <dbReference type="ARBA" id="ARBA00023002"/>
    </source>
</evidence>
<sequence>MSTPFDLAATDELLSTTRAVRKRLDLERPVDVEVLLECIDLAQQAPTGGNRQGWRFVVVTDAEQRQLIADTYRRVSQSYFASRAATPTDDQTGRVRSSSDYLRDNLERVPAMVIPCQQGRPESLPLAAMASYFGSIIPATWSMMLALRARGLGSVYTTLHLVDDGEQVVAEALGIPDGWTQTALIPVAYTIGTDFKPAKRPPVTQIVGVDGW</sequence>
<keyword evidence="5" id="KW-1185">Reference proteome</keyword>
<reference evidence="5" key="1">
    <citation type="submission" date="2016-10" db="EMBL/GenBank/DDBJ databases">
        <authorList>
            <person name="Varghese N."/>
            <person name="Submissions S."/>
        </authorList>
    </citation>
    <scope>NUCLEOTIDE SEQUENCE [LARGE SCALE GENOMIC DNA]</scope>
    <source>
        <strain evidence="5">DSM 22951</strain>
    </source>
</reference>
<dbReference type="EMBL" id="UESZ01000001">
    <property type="protein sequence ID" value="SSA34732.1"/>
    <property type="molecule type" value="Genomic_DNA"/>
</dbReference>
<dbReference type="Proteomes" id="UP000250028">
    <property type="component" value="Unassembled WGS sequence"/>
</dbReference>
<dbReference type="Pfam" id="PF00881">
    <property type="entry name" value="Nitroreductase"/>
    <property type="match status" value="1"/>
</dbReference>
<dbReference type="Gene3D" id="3.40.109.10">
    <property type="entry name" value="NADH Oxidase"/>
    <property type="match status" value="1"/>
</dbReference>
<accession>A0A2Y9BTW6</accession>
<proteinExistence type="inferred from homology"/>
<protein>
    <submittedName>
        <fullName evidence="4">Nitroreductase</fullName>
    </submittedName>
</protein>
<dbReference type="RefSeq" id="WP_109685532.1">
    <property type="nucleotide sequence ID" value="NZ_QGDN01000001.1"/>
</dbReference>
<dbReference type="AlphaFoldDB" id="A0A2Y9BTW6"/>
<keyword evidence="2" id="KW-0560">Oxidoreductase</keyword>
<organism evidence="4 5">
    <name type="scientific">Branchiibius hedensis</name>
    <dbReference type="NCBI Taxonomy" id="672460"/>
    <lineage>
        <taxon>Bacteria</taxon>
        <taxon>Bacillati</taxon>
        <taxon>Actinomycetota</taxon>
        <taxon>Actinomycetes</taxon>
        <taxon>Micrococcales</taxon>
        <taxon>Dermacoccaceae</taxon>
        <taxon>Branchiibius</taxon>
    </lineage>
</organism>
<dbReference type="PANTHER" id="PTHR43673">
    <property type="entry name" value="NAD(P)H NITROREDUCTASE YDGI-RELATED"/>
    <property type="match status" value="1"/>
</dbReference>
<evidence type="ECO:0000259" key="3">
    <source>
        <dbReference type="Pfam" id="PF00881"/>
    </source>
</evidence>